<dbReference type="InterPro" id="IPR013229">
    <property type="entry name" value="PEGA"/>
</dbReference>
<evidence type="ECO:0000313" key="2">
    <source>
        <dbReference type="EMBL" id="GAH27810.1"/>
    </source>
</evidence>
<accession>X1F5F6</accession>
<feature type="domain" description="PEGA" evidence="1">
    <location>
        <begin position="2"/>
        <end position="42"/>
    </location>
</feature>
<comment type="caution">
    <text evidence="2">The sequence shown here is derived from an EMBL/GenBank/DDBJ whole genome shotgun (WGS) entry which is preliminary data.</text>
</comment>
<name>X1F5F6_9ZZZZ</name>
<evidence type="ECO:0000259" key="1">
    <source>
        <dbReference type="Pfam" id="PF08308"/>
    </source>
</evidence>
<gene>
    <name evidence="2" type="ORF">S03H2_02859</name>
</gene>
<protein>
    <recommendedName>
        <fullName evidence="1">PEGA domain-containing protein</fullName>
    </recommendedName>
</protein>
<organism evidence="2">
    <name type="scientific">marine sediment metagenome</name>
    <dbReference type="NCBI Taxonomy" id="412755"/>
    <lineage>
        <taxon>unclassified sequences</taxon>
        <taxon>metagenomes</taxon>
        <taxon>ecological metagenomes</taxon>
    </lineage>
</organism>
<sequence length="271" mass="30225">SINVETYPSGAEVFLNGSNTGKITPCIITNLVKGTYEVKVTFGDSSYTETVIVHSGCPASVYKDLLPRLEKIVVKPDILYTKIGETRDFSSITACYFDIDHNPEVIKLSDCSYAKDNGHAIINSEKETFTGISKGQTKVTISYTEREFTKSDLVDIFVAISIPSPEPTPEPEPEPGPGEILKAYVVITSLDQSLNYAWIYYEIENIGSADIDFYQIWFTVKCTDNSEYTDWTVGLDLKVGDKRNDFGLVDVGEKTAESVKIKNWELTNYDL</sequence>
<dbReference type="Pfam" id="PF08308">
    <property type="entry name" value="PEGA"/>
    <property type="match status" value="1"/>
</dbReference>
<reference evidence="2" key="1">
    <citation type="journal article" date="2014" name="Front. Microbiol.">
        <title>High frequency of phylogenetically diverse reductive dehalogenase-homologous genes in deep subseafloor sedimentary metagenomes.</title>
        <authorList>
            <person name="Kawai M."/>
            <person name="Futagami T."/>
            <person name="Toyoda A."/>
            <person name="Takaki Y."/>
            <person name="Nishi S."/>
            <person name="Hori S."/>
            <person name="Arai W."/>
            <person name="Tsubouchi T."/>
            <person name="Morono Y."/>
            <person name="Uchiyama I."/>
            <person name="Ito T."/>
            <person name="Fujiyama A."/>
            <person name="Inagaki F."/>
            <person name="Takami H."/>
        </authorList>
    </citation>
    <scope>NUCLEOTIDE SEQUENCE</scope>
    <source>
        <strain evidence="2">Expedition CK06-06</strain>
    </source>
</reference>
<feature type="non-terminal residue" evidence="2">
    <location>
        <position position="1"/>
    </location>
</feature>
<proteinExistence type="predicted"/>
<dbReference type="EMBL" id="BARU01000998">
    <property type="protein sequence ID" value="GAH27810.1"/>
    <property type="molecule type" value="Genomic_DNA"/>
</dbReference>
<dbReference type="AlphaFoldDB" id="X1F5F6"/>